<protein>
    <submittedName>
        <fullName evidence="4">Transporter</fullName>
    </submittedName>
</protein>
<dbReference type="InterPro" id="IPR003423">
    <property type="entry name" value="OMP_efflux"/>
</dbReference>
<gene>
    <name evidence="4" type="ORF">A9299_01830</name>
</gene>
<comment type="caution">
    <text evidence="4">The sequence shown here is derived from an EMBL/GenBank/DDBJ whole genome shotgun (WGS) entry which is preliminary data.</text>
</comment>
<evidence type="ECO:0000256" key="2">
    <source>
        <dbReference type="RuleBase" id="RU362097"/>
    </source>
</evidence>
<dbReference type="EMBL" id="LZMT01000034">
    <property type="protein sequence ID" value="OBX62005.1"/>
    <property type="molecule type" value="Genomic_DNA"/>
</dbReference>
<dbReference type="GO" id="GO:0009279">
    <property type="term" value="C:cell outer membrane"/>
    <property type="evidence" value="ECO:0007669"/>
    <property type="project" value="UniProtKB-SubCell"/>
</dbReference>
<evidence type="ECO:0000256" key="1">
    <source>
        <dbReference type="ARBA" id="ARBA00007613"/>
    </source>
</evidence>
<feature type="region of interest" description="Disordered" evidence="3">
    <location>
        <begin position="531"/>
        <end position="553"/>
    </location>
</feature>
<evidence type="ECO:0000313" key="4">
    <source>
        <dbReference type="EMBL" id="OBX62005.1"/>
    </source>
</evidence>
<dbReference type="Pfam" id="PF02321">
    <property type="entry name" value="OEP"/>
    <property type="match status" value="2"/>
</dbReference>
<dbReference type="SUPFAM" id="SSF56954">
    <property type="entry name" value="Outer membrane efflux proteins (OEP)"/>
    <property type="match status" value="1"/>
</dbReference>
<organism evidence="4">
    <name type="scientific">Faucicola osloensis</name>
    <name type="common">Moraxella osloensis</name>
    <dbReference type="NCBI Taxonomy" id="34062"/>
    <lineage>
        <taxon>Bacteria</taxon>
        <taxon>Pseudomonadati</taxon>
        <taxon>Pseudomonadota</taxon>
        <taxon>Gammaproteobacteria</taxon>
        <taxon>Moraxellales</taxon>
        <taxon>Moraxellaceae</taxon>
        <taxon>Faucicola</taxon>
    </lineage>
</organism>
<dbReference type="InterPro" id="IPR010131">
    <property type="entry name" value="MdtP/NodT-like"/>
</dbReference>
<dbReference type="AlphaFoldDB" id="A0AA91FML7"/>
<dbReference type="Gene3D" id="2.20.200.10">
    <property type="entry name" value="Outer membrane efflux proteins (OEP)"/>
    <property type="match status" value="1"/>
</dbReference>
<comment type="similarity">
    <text evidence="1 2">Belongs to the outer membrane factor (OMF) (TC 1.B.17) family.</text>
</comment>
<name>A0AA91FML7_FAUOS</name>
<dbReference type="Gene3D" id="1.20.1600.10">
    <property type="entry name" value="Outer membrane efflux proteins (OEP)"/>
    <property type="match status" value="1"/>
</dbReference>
<keyword evidence="2" id="KW-0564">Palmitate</keyword>
<comment type="subcellular location">
    <subcellularLocation>
        <location evidence="2">Cell outer membrane</location>
        <topology evidence="2">Lipid-anchor</topology>
    </subcellularLocation>
</comment>
<keyword evidence="2" id="KW-1134">Transmembrane beta strand</keyword>
<dbReference type="PANTHER" id="PTHR30203">
    <property type="entry name" value="OUTER MEMBRANE CATION EFFLUX PROTEIN"/>
    <property type="match status" value="1"/>
</dbReference>
<keyword evidence="2" id="KW-0812">Transmembrane</keyword>
<accession>A0AA91FML7</accession>
<dbReference type="NCBIfam" id="TIGR01845">
    <property type="entry name" value="outer_NodT"/>
    <property type="match status" value="1"/>
</dbReference>
<reference evidence="4" key="1">
    <citation type="submission" date="2016-06" db="EMBL/GenBank/DDBJ databases">
        <title>Draft genome of Moraxella osloensis CCUG 67237.</title>
        <authorList>
            <person name="Salva-Serra F."/>
            <person name="Engstrom-Jakobsson H."/>
            <person name="Thorell K."/>
            <person name="Gonzales-Siles L."/>
            <person name="Karlsson R."/>
            <person name="Boulund F."/>
            <person name="Engstrand L."/>
            <person name="Kristiansson E."/>
            <person name="Moore E."/>
        </authorList>
    </citation>
    <scope>NUCLEOTIDE SEQUENCE [LARGE SCALE GENOMIC DNA]</scope>
    <source>
        <strain evidence="4">CCUG 67237</strain>
    </source>
</reference>
<sequence length="553" mass="60165">MGKHFTHLIFYNNKHIMLIQVSYMDSTFRLVPLTAIVATLLSLSACQTIPKAKTEPVVAQPHIAINQPYETYDSQTVSGTSQPSIAAQRWQDFYSDAKLKQLIQLGLDNNKDISATILAIQKARAQYQIRDIADVPTINSSGSYSYGATNSRDANPSSAYNIGLAMSSYEFDFWGRIASLKDAALQNYLATTAAKDAAQISLISNIAQSYVAYSYSLAQLQLAKQTLATRQDSLRINQLRFKAGLDSQLTSVQAQAAVEAAKVSIAQAQTNLLTNQNALRYLVGAPVDNSLLPAAGISSITNNRIFGTGLPSDLLLYRPDLRQAEYNLKAAGANINAARAAFYPTISLSGNVGAASSSLGDLFKTGAFSWGFGPSVSLPIFDAGLRKANYQVSEIEQQQALNTYEKAIQTAFKEVNDVFANRATLNQQLDAYNQSLAANQKYYQIVQARFKAGLDNYLGVLDAQRSIYSSQQSILNTKQSQLLSQIQLYQVLGGGVSRDVPLDTPIEKHTNFSTKLSQVANNAQQKITDVAHQPAQVTTKTTSTTTTTTTVQP</sequence>
<dbReference type="PANTHER" id="PTHR30203:SF32">
    <property type="entry name" value="CATION EFFLUX SYSTEM PROTEIN CUSC"/>
    <property type="match status" value="1"/>
</dbReference>
<evidence type="ECO:0000256" key="3">
    <source>
        <dbReference type="SAM" id="MobiDB-lite"/>
    </source>
</evidence>
<keyword evidence="2" id="KW-0449">Lipoprotein</keyword>
<feature type="compositionally biased region" description="Low complexity" evidence="3">
    <location>
        <begin position="538"/>
        <end position="553"/>
    </location>
</feature>
<proteinExistence type="inferred from homology"/>
<keyword evidence="2" id="KW-0472">Membrane</keyword>
<dbReference type="GO" id="GO:0015562">
    <property type="term" value="F:efflux transmembrane transporter activity"/>
    <property type="evidence" value="ECO:0007669"/>
    <property type="project" value="InterPro"/>
</dbReference>